<dbReference type="AlphaFoldDB" id="A0AAN6QJJ4"/>
<dbReference type="PANTHER" id="PTHR11177:SF378">
    <property type="entry name" value="CHITINASE"/>
    <property type="match status" value="1"/>
</dbReference>
<reference evidence="4" key="1">
    <citation type="journal article" date="2023" name="Mol. Phylogenet. Evol.">
        <title>Genome-scale phylogeny and comparative genomics of the fungal order Sordariales.</title>
        <authorList>
            <person name="Hensen N."/>
            <person name="Bonometti L."/>
            <person name="Westerberg I."/>
            <person name="Brannstrom I.O."/>
            <person name="Guillou S."/>
            <person name="Cros-Aarteil S."/>
            <person name="Calhoun S."/>
            <person name="Haridas S."/>
            <person name="Kuo A."/>
            <person name="Mondo S."/>
            <person name="Pangilinan J."/>
            <person name="Riley R."/>
            <person name="LaButti K."/>
            <person name="Andreopoulos B."/>
            <person name="Lipzen A."/>
            <person name="Chen C."/>
            <person name="Yan M."/>
            <person name="Daum C."/>
            <person name="Ng V."/>
            <person name="Clum A."/>
            <person name="Steindorff A."/>
            <person name="Ohm R.A."/>
            <person name="Martin F."/>
            <person name="Silar P."/>
            <person name="Natvig D.O."/>
            <person name="Lalanne C."/>
            <person name="Gautier V."/>
            <person name="Ament-Velasquez S.L."/>
            <person name="Kruys A."/>
            <person name="Hutchinson M.I."/>
            <person name="Powell A.J."/>
            <person name="Barry K."/>
            <person name="Miller A.N."/>
            <person name="Grigoriev I.V."/>
            <person name="Debuchy R."/>
            <person name="Gladieux P."/>
            <person name="Hiltunen Thoren M."/>
            <person name="Johannesson H."/>
        </authorList>
    </citation>
    <scope>NUCLEOTIDE SEQUENCE</scope>
    <source>
        <strain evidence="4">CBS 508.74</strain>
    </source>
</reference>
<dbReference type="EC" id="3.2.1.14" evidence="1"/>
<dbReference type="PANTHER" id="PTHR11177">
    <property type="entry name" value="CHITINASE"/>
    <property type="match status" value="1"/>
</dbReference>
<dbReference type="GO" id="GO:0008843">
    <property type="term" value="F:endochitinase activity"/>
    <property type="evidence" value="ECO:0007669"/>
    <property type="project" value="UniProtKB-EC"/>
</dbReference>
<organism evidence="4 5">
    <name type="scientific">Canariomyces notabilis</name>
    <dbReference type="NCBI Taxonomy" id="2074819"/>
    <lineage>
        <taxon>Eukaryota</taxon>
        <taxon>Fungi</taxon>
        <taxon>Dikarya</taxon>
        <taxon>Ascomycota</taxon>
        <taxon>Pezizomycotina</taxon>
        <taxon>Sordariomycetes</taxon>
        <taxon>Sordariomycetidae</taxon>
        <taxon>Sordariales</taxon>
        <taxon>Chaetomiaceae</taxon>
        <taxon>Canariomyces</taxon>
    </lineage>
</organism>
<dbReference type="EMBL" id="MU853364">
    <property type="protein sequence ID" value="KAK4108352.1"/>
    <property type="molecule type" value="Genomic_DNA"/>
</dbReference>
<gene>
    <name evidence="4" type="ORF">N656DRAFT_792651</name>
</gene>
<name>A0AAN6QJJ4_9PEZI</name>
<feature type="domain" description="GH18" evidence="3">
    <location>
        <begin position="28"/>
        <end position="385"/>
    </location>
</feature>
<dbReference type="SMART" id="SM00636">
    <property type="entry name" value="Glyco_18"/>
    <property type="match status" value="1"/>
</dbReference>
<dbReference type="GeneID" id="89941222"/>
<evidence type="ECO:0000256" key="2">
    <source>
        <dbReference type="SAM" id="SignalP"/>
    </source>
</evidence>
<dbReference type="InterPro" id="IPR001223">
    <property type="entry name" value="Glyco_hydro18_cat"/>
</dbReference>
<dbReference type="InterPro" id="IPR017853">
    <property type="entry name" value="GH"/>
</dbReference>
<dbReference type="PROSITE" id="PS51910">
    <property type="entry name" value="GH18_2"/>
    <property type="match status" value="1"/>
</dbReference>
<dbReference type="SUPFAM" id="SSF51445">
    <property type="entry name" value="(Trans)glycosidases"/>
    <property type="match status" value="1"/>
</dbReference>
<dbReference type="RefSeq" id="XP_064665922.1">
    <property type="nucleotide sequence ID" value="XM_064817097.1"/>
</dbReference>
<keyword evidence="5" id="KW-1185">Reference proteome</keyword>
<feature type="signal peptide" evidence="2">
    <location>
        <begin position="1"/>
        <end position="22"/>
    </location>
</feature>
<keyword evidence="2" id="KW-0732">Signal</keyword>
<dbReference type="GO" id="GO:0008061">
    <property type="term" value="F:chitin binding"/>
    <property type="evidence" value="ECO:0007669"/>
    <property type="project" value="InterPro"/>
</dbReference>
<dbReference type="InterPro" id="IPR011583">
    <property type="entry name" value="Chitinase_II/V-like_cat"/>
</dbReference>
<sequence>MGFLRFSILCFLWLTVPLGAMATSGTGFRCIMYFTGQHPIAPPIDQLHHVTHVAVAFMSPGLFNEPGRTDWPLFTTVDELRAKFAKGTKIMIAIGGWGDTVGFSVAARTDKARKAFAENVAAMVRATGADGIDVDWEYPGGNGEDYKQVPNSAKAWEITAYPLLLEELRAALGPDKVISAAVPGLKRDMLAFTHEMMPRIMHHLDFLNVMTYDLMNRRDTVTKHHTGVELSLEALDAYIAAGVAPQKLNLGFAFYVKYFRTEREACEQSASPIGCPTLLLEDPDTGADLGRSGAFSWHDPVPEELAESFQRALNQGTYDDKGGGYYFWDSIEDIWWTFDTADAIRRKFPSILSQRRLGGVFAWGLGEDAPLFEHLAALNDGLEKYHEVRDEL</sequence>
<accession>A0AAN6QJJ4</accession>
<protein>
    <recommendedName>
        <fullName evidence="1">chitinase</fullName>
        <ecNumber evidence="1">3.2.1.14</ecNumber>
    </recommendedName>
</protein>
<proteinExistence type="predicted"/>
<comment type="caution">
    <text evidence="4">The sequence shown here is derived from an EMBL/GenBank/DDBJ whole genome shotgun (WGS) entry which is preliminary data.</text>
</comment>
<evidence type="ECO:0000259" key="3">
    <source>
        <dbReference type="PROSITE" id="PS51910"/>
    </source>
</evidence>
<keyword evidence="4" id="KW-0378">Hydrolase</keyword>
<dbReference type="Gene3D" id="3.20.20.80">
    <property type="entry name" value="Glycosidases"/>
    <property type="match status" value="1"/>
</dbReference>
<feature type="chain" id="PRO_5042939292" description="chitinase" evidence="2">
    <location>
        <begin position="23"/>
        <end position="392"/>
    </location>
</feature>
<evidence type="ECO:0000313" key="5">
    <source>
        <dbReference type="Proteomes" id="UP001302812"/>
    </source>
</evidence>
<dbReference type="Pfam" id="PF00704">
    <property type="entry name" value="Glyco_hydro_18"/>
    <property type="match status" value="1"/>
</dbReference>
<dbReference type="Proteomes" id="UP001302812">
    <property type="component" value="Unassembled WGS sequence"/>
</dbReference>
<dbReference type="InterPro" id="IPR050314">
    <property type="entry name" value="Glycosyl_Hydrlase_18"/>
</dbReference>
<dbReference type="FunFam" id="3.20.20.80:FF:000159">
    <property type="entry name" value="Class V chitinase, putative"/>
    <property type="match status" value="1"/>
</dbReference>
<dbReference type="GO" id="GO:0006032">
    <property type="term" value="P:chitin catabolic process"/>
    <property type="evidence" value="ECO:0007669"/>
    <property type="project" value="TreeGrafter"/>
</dbReference>
<evidence type="ECO:0000313" key="4">
    <source>
        <dbReference type="EMBL" id="KAK4108352.1"/>
    </source>
</evidence>
<reference evidence="4" key="2">
    <citation type="submission" date="2023-05" db="EMBL/GenBank/DDBJ databases">
        <authorList>
            <consortium name="Lawrence Berkeley National Laboratory"/>
            <person name="Steindorff A."/>
            <person name="Hensen N."/>
            <person name="Bonometti L."/>
            <person name="Westerberg I."/>
            <person name="Brannstrom I.O."/>
            <person name="Guillou S."/>
            <person name="Cros-Aarteil S."/>
            <person name="Calhoun S."/>
            <person name="Haridas S."/>
            <person name="Kuo A."/>
            <person name="Mondo S."/>
            <person name="Pangilinan J."/>
            <person name="Riley R."/>
            <person name="Labutti K."/>
            <person name="Andreopoulos B."/>
            <person name="Lipzen A."/>
            <person name="Chen C."/>
            <person name="Yanf M."/>
            <person name="Daum C."/>
            <person name="Ng V."/>
            <person name="Clum A."/>
            <person name="Ohm R."/>
            <person name="Martin F."/>
            <person name="Silar P."/>
            <person name="Natvig D."/>
            <person name="Lalanne C."/>
            <person name="Gautier V."/>
            <person name="Ament-Velasquez S.L."/>
            <person name="Kruys A."/>
            <person name="Hutchinson M.I."/>
            <person name="Powell A.J."/>
            <person name="Barry K."/>
            <person name="Miller A.N."/>
            <person name="Grigoriev I.V."/>
            <person name="Debuchy R."/>
            <person name="Gladieux P."/>
            <person name="Thoren M.H."/>
            <person name="Johannesson H."/>
        </authorList>
    </citation>
    <scope>NUCLEOTIDE SEQUENCE</scope>
    <source>
        <strain evidence="4">CBS 508.74</strain>
    </source>
</reference>
<evidence type="ECO:0000256" key="1">
    <source>
        <dbReference type="ARBA" id="ARBA00012729"/>
    </source>
</evidence>
<dbReference type="GO" id="GO:0005576">
    <property type="term" value="C:extracellular region"/>
    <property type="evidence" value="ECO:0007669"/>
    <property type="project" value="TreeGrafter"/>
</dbReference>
<dbReference type="GO" id="GO:0005975">
    <property type="term" value="P:carbohydrate metabolic process"/>
    <property type="evidence" value="ECO:0007669"/>
    <property type="project" value="InterPro"/>
</dbReference>